<proteinExistence type="predicted"/>
<name>A0A6G1DCG9_9ORYZ</name>
<evidence type="ECO:0000313" key="1">
    <source>
        <dbReference type="EMBL" id="KAF0909413.1"/>
    </source>
</evidence>
<accession>A0A6G1DCG9</accession>
<protein>
    <submittedName>
        <fullName evidence="1">Uncharacterized protein</fullName>
    </submittedName>
</protein>
<comment type="caution">
    <text evidence="1">The sequence shown here is derived from an EMBL/GenBank/DDBJ whole genome shotgun (WGS) entry which is preliminary data.</text>
</comment>
<gene>
    <name evidence="1" type="ORF">E2562_036060</name>
</gene>
<keyword evidence="2" id="KW-1185">Reference proteome</keyword>
<dbReference type="AlphaFoldDB" id="A0A6G1DCG9"/>
<reference evidence="1 2" key="1">
    <citation type="submission" date="2019-11" db="EMBL/GenBank/DDBJ databases">
        <title>Whole genome sequence of Oryza granulata.</title>
        <authorList>
            <person name="Li W."/>
        </authorList>
    </citation>
    <scope>NUCLEOTIDE SEQUENCE [LARGE SCALE GENOMIC DNA]</scope>
    <source>
        <strain evidence="2">cv. Menghai</strain>
        <tissue evidence="1">Leaf</tissue>
    </source>
</reference>
<dbReference type="EMBL" id="SPHZ02000007">
    <property type="protein sequence ID" value="KAF0909413.1"/>
    <property type="molecule type" value="Genomic_DNA"/>
</dbReference>
<sequence>MSVLLFKVGISEVDRNKNSYDVQVIDLPLASVLGAEDGVGEANDAAVDDHDDVGEGQDEATSYKLCLRDAPILEGSNR</sequence>
<organism evidence="1 2">
    <name type="scientific">Oryza meyeriana var. granulata</name>
    <dbReference type="NCBI Taxonomy" id="110450"/>
    <lineage>
        <taxon>Eukaryota</taxon>
        <taxon>Viridiplantae</taxon>
        <taxon>Streptophyta</taxon>
        <taxon>Embryophyta</taxon>
        <taxon>Tracheophyta</taxon>
        <taxon>Spermatophyta</taxon>
        <taxon>Magnoliopsida</taxon>
        <taxon>Liliopsida</taxon>
        <taxon>Poales</taxon>
        <taxon>Poaceae</taxon>
        <taxon>BOP clade</taxon>
        <taxon>Oryzoideae</taxon>
        <taxon>Oryzeae</taxon>
        <taxon>Oryzinae</taxon>
        <taxon>Oryza</taxon>
        <taxon>Oryza meyeriana</taxon>
    </lineage>
</organism>
<dbReference type="Proteomes" id="UP000479710">
    <property type="component" value="Unassembled WGS sequence"/>
</dbReference>
<evidence type="ECO:0000313" key="2">
    <source>
        <dbReference type="Proteomes" id="UP000479710"/>
    </source>
</evidence>